<organism evidence="3 4">
    <name type="scientific">candidate division WOR-3 bacterium</name>
    <dbReference type="NCBI Taxonomy" id="2052148"/>
    <lineage>
        <taxon>Bacteria</taxon>
        <taxon>Bacteria division WOR-3</taxon>
    </lineage>
</organism>
<gene>
    <name evidence="3" type="ORF">FJY68_04000</name>
</gene>
<proteinExistence type="predicted"/>
<feature type="chain" id="PRO_5037044371" description="T9SS type A sorting domain-containing protein" evidence="2">
    <location>
        <begin position="21"/>
        <end position="510"/>
    </location>
</feature>
<evidence type="ECO:0000256" key="1">
    <source>
        <dbReference type="SAM" id="MobiDB-lite"/>
    </source>
</evidence>
<evidence type="ECO:0000313" key="4">
    <source>
        <dbReference type="Proteomes" id="UP000779900"/>
    </source>
</evidence>
<comment type="caution">
    <text evidence="3">The sequence shown here is derived from an EMBL/GenBank/DDBJ whole genome shotgun (WGS) entry which is preliminary data.</text>
</comment>
<keyword evidence="2" id="KW-0732">Signal</keyword>
<evidence type="ECO:0000313" key="3">
    <source>
        <dbReference type="EMBL" id="MBM3330999.1"/>
    </source>
</evidence>
<dbReference type="Proteomes" id="UP000779900">
    <property type="component" value="Unassembled WGS sequence"/>
</dbReference>
<dbReference type="EMBL" id="VGIR01000016">
    <property type="protein sequence ID" value="MBM3330999.1"/>
    <property type="molecule type" value="Genomic_DNA"/>
</dbReference>
<dbReference type="InterPro" id="IPR015943">
    <property type="entry name" value="WD40/YVTN_repeat-like_dom_sf"/>
</dbReference>
<dbReference type="CDD" id="cd15482">
    <property type="entry name" value="Sialidase_non-viral"/>
    <property type="match status" value="1"/>
</dbReference>
<sequence>MSQRSLVAALLLAAIAAAPADPTGWQDEVLVAAGSRVSSRTGLAISTSSGAIHVAGATSQCPQDCNFPWYCRSLDGGLSWSTAVVIAGGPIVWNDNAIALEARGGTVTALAPCQQTIYRDVSTDNGAKWQGSGSMGQGSRPALTSLFGSRYAVWDDDRYGAESTEIFFKRSPDGGSTWSPPPGQGVPPDNAMRLTYLPGRSEEADICTELPITQEAPPPLGGFIVVVWADNCPGGPSADFDLRTNWSGTGGESWFYGTSGRPVLATGGDSRYPAIDCYEAVYPWTLHLVWQEGGNSICYTRSTDRGASWDSLQWIGTGYHPDVVADQYGVHVVWWTHGMYTDVIKYRRSTDFGTNWDREVQLTSLQPSRIYSDSRWPKITADLQGRHVVFGDSREAGDALAVWYKQNPNVHRAGGGQSAGVVAAEPASVAVWPNPTSGPVFIHLSRTLGEGVSVVAFDAQGRVVKRLICSGSEARWDGRDESGRRLAAGVYYLRPEGLDSGARTQVLVLR</sequence>
<dbReference type="Gene3D" id="2.60.40.4070">
    <property type="match status" value="1"/>
</dbReference>
<dbReference type="AlphaFoldDB" id="A0A937XGH8"/>
<feature type="region of interest" description="Disordered" evidence="1">
    <location>
        <begin position="170"/>
        <end position="189"/>
    </location>
</feature>
<accession>A0A937XGH8</accession>
<dbReference type="SUPFAM" id="SSF50939">
    <property type="entry name" value="Sialidases"/>
    <property type="match status" value="1"/>
</dbReference>
<reference evidence="3" key="1">
    <citation type="submission" date="2019-03" db="EMBL/GenBank/DDBJ databases">
        <title>Lake Tanganyika Metagenome-Assembled Genomes (MAGs).</title>
        <authorList>
            <person name="Tran P."/>
        </authorList>
    </citation>
    <scope>NUCLEOTIDE SEQUENCE</scope>
    <source>
        <strain evidence="3">K_DeepCast_150m_m2_040</strain>
    </source>
</reference>
<evidence type="ECO:0000256" key="2">
    <source>
        <dbReference type="SAM" id="SignalP"/>
    </source>
</evidence>
<protein>
    <recommendedName>
        <fullName evidence="5">T9SS type A sorting domain-containing protein</fullName>
    </recommendedName>
</protein>
<dbReference type="Gene3D" id="2.130.10.10">
    <property type="entry name" value="YVTN repeat-like/Quinoprotein amine dehydrogenase"/>
    <property type="match status" value="1"/>
</dbReference>
<feature type="signal peptide" evidence="2">
    <location>
        <begin position="1"/>
        <end position="20"/>
    </location>
</feature>
<name>A0A937XGH8_UNCW3</name>
<dbReference type="InterPro" id="IPR036278">
    <property type="entry name" value="Sialidase_sf"/>
</dbReference>
<evidence type="ECO:0008006" key="5">
    <source>
        <dbReference type="Google" id="ProtNLM"/>
    </source>
</evidence>